<comment type="caution">
    <text evidence="1">The sequence shown here is derived from an EMBL/GenBank/DDBJ whole genome shotgun (WGS) entry which is preliminary data.</text>
</comment>
<organism evidence="1 2">
    <name type="scientific">[Mycobacterium] nativiensis</name>
    <dbReference type="NCBI Taxonomy" id="2855503"/>
    <lineage>
        <taxon>Bacteria</taxon>
        <taxon>Bacillati</taxon>
        <taxon>Actinomycetota</taxon>
        <taxon>Actinomycetes</taxon>
        <taxon>Mycobacteriales</taxon>
        <taxon>Mycobacteriaceae</taxon>
        <taxon>Mycolicibacter</taxon>
    </lineage>
</organism>
<dbReference type="RefSeq" id="WP_224977296.1">
    <property type="nucleotide sequence ID" value="NZ_JAYJJU010000006.1"/>
</dbReference>
<accession>A0ABU5XUX5</accession>
<dbReference type="EMBL" id="JAYJJU010000006">
    <property type="protein sequence ID" value="MEB3031728.1"/>
    <property type="molecule type" value="Genomic_DNA"/>
</dbReference>
<keyword evidence="2" id="KW-1185">Reference proteome</keyword>
<sequence length="92" mass="9714">MHGDAADAGQGDGAWPVAIADADRRTSGFGVFVAQPKRRHRGGLLLEPREPDPLALAFPGTRIRPGFQSFAAVDGGFFEHLLTPVCATTDPS</sequence>
<protein>
    <submittedName>
        <fullName evidence="1">Uncharacterized protein</fullName>
    </submittedName>
</protein>
<evidence type="ECO:0000313" key="1">
    <source>
        <dbReference type="EMBL" id="MEB3031728.1"/>
    </source>
</evidence>
<proteinExistence type="predicted"/>
<dbReference type="Proteomes" id="UP001298593">
    <property type="component" value="Unassembled WGS sequence"/>
</dbReference>
<reference evidence="1 2" key="1">
    <citation type="submission" date="2023-12" db="EMBL/GenBank/DDBJ databases">
        <title>Description of new species of Mycobacterium terrae complex isolated from sewage at the Sao Paulo Zoological Park Foundation in Brazil.</title>
        <authorList>
            <person name="Romagnoli C.L."/>
            <person name="Conceicao E.C."/>
            <person name="Machado E."/>
            <person name="Barreto L.B.P.F."/>
            <person name="Sharma A."/>
            <person name="Silva N.M."/>
            <person name="Marques L.E."/>
            <person name="Juliana M.A."/>
            <person name="Lourenco M.C.S."/>
            <person name="Digiampietri L.A."/>
            <person name="Suffys P.N."/>
            <person name="Viana-Niero C."/>
        </authorList>
    </citation>
    <scope>NUCLEOTIDE SEQUENCE [LARGE SCALE GENOMIC DNA]</scope>
    <source>
        <strain evidence="1 2">MYC340</strain>
    </source>
</reference>
<evidence type="ECO:0000313" key="2">
    <source>
        <dbReference type="Proteomes" id="UP001298593"/>
    </source>
</evidence>
<name>A0ABU5XUX5_9MYCO</name>
<gene>
    <name evidence="1" type="ORF">KV113_09170</name>
</gene>